<dbReference type="AlphaFoldDB" id="A0A9D4XXF9"/>
<dbReference type="PANTHER" id="PTHR12843">
    <property type="entry name" value="PROTEIN-LYSINE N-METHYLTRANSFERASE METTL10"/>
    <property type="match status" value="1"/>
</dbReference>
<dbReference type="InterPro" id="IPR029063">
    <property type="entry name" value="SAM-dependent_MTases_sf"/>
</dbReference>
<dbReference type="Gene3D" id="3.40.50.150">
    <property type="entry name" value="Vaccinia Virus protein VP39"/>
    <property type="match status" value="1"/>
</dbReference>
<accession>A0A9D4XXF9</accession>
<comment type="caution">
    <text evidence="1">The sequence shown here is derived from an EMBL/GenBank/DDBJ whole genome shotgun (WGS) entry which is preliminary data.</text>
</comment>
<dbReference type="Gramene" id="Psat03G0321300-T2">
    <property type="protein sequence ID" value="KAI5428118.1"/>
    <property type="gene ID" value="KIW84_033213"/>
</dbReference>
<sequence length="199" mass="21721">MAGIRLQPEDSDVSQQARAVALSAVDLVSDDDRSIAADSWSIKSEYGSTLDDDQRHADAAEALSNANLRATSDYSSDKDEPDSEAVSSMLGFQSYWDAAYTDELTNFREHGHAGEVWFGDDVMEVVASWTKTLCIDISQGRIPNHVDDVKEETGELGDKLLSSWNVLDIGTGNGLLLQELAKQGCQIAYTSNYALLTSY</sequence>
<gene>
    <name evidence="1" type="ORF">KIW84_033213</name>
</gene>
<dbReference type="GO" id="GO:0005737">
    <property type="term" value="C:cytoplasm"/>
    <property type="evidence" value="ECO:0007669"/>
    <property type="project" value="TreeGrafter"/>
</dbReference>
<dbReference type="GO" id="GO:0016279">
    <property type="term" value="F:protein-lysine N-methyltransferase activity"/>
    <property type="evidence" value="ECO:0007669"/>
    <property type="project" value="TreeGrafter"/>
</dbReference>
<name>A0A9D4XXF9_PEA</name>
<reference evidence="1 2" key="1">
    <citation type="journal article" date="2022" name="Nat. Genet.">
        <title>Improved pea reference genome and pan-genome highlight genomic features and evolutionary characteristics.</title>
        <authorList>
            <person name="Yang T."/>
            <person name="Liu R."/>
            <person name="Luo Y."/>
            <person name="Hu S."/>
            <person name="Wang D."/>
            <person name="Wang C."/>
            <person name="Pandey M.K."/>
            <person name="Ge S."/>
            <person name="Xu Q."/>
            <person name="Li N."/>
            <person name="Li G."/>
            <person name="Huang Y."/>
            <person name="Saxena R.K."/>
            <person name="Ji Y."/>
            <person name="Li M."/>
            <person name="Yan X."/>
            <person name="He Y."/>
            <person name="Liu Y."/>
            <person name="Wang X."/>
            <person name="Xiang C."/>
            <person name="Varshney R.K."/>
            <person name="Ding H."/>
            <person name="Gao S."/>
            <person name="Zong X."/>
        </authorList>
    </citation>
    <scope>NUCLEOTIDE SEQUENCE [LARGE SCALE GENOMIC DNA]</scope>
    <source>
        <strain evidence="1 2">cv. Zhongwan 6</strain>
    </source>
</reference>
<evidence type="ECO:0000313" key="2">
    <source>
        <dbReference type="Proteomes" id="UP001058974"/>
    </source>
</evidence>
<proteinExistence type="predicted"/>
<evidence type="ECO:0000313" key="1">
    <source>
        <dbReference type="EMBL" id="KAI5428118.1"/>
    </source>
</evidence>
<dbReference type="EMBL" id="JAMSHJ010000003">
    <property type="protein sequence ID" value="KAI5428118.1"/>
    <property type="molecule type" value="Genomic_DNA"/>
</dbReference>
<dbReference type="Proteomes" id="UP001058974">
    <property type="component" value="Chromosome 3"/>
</dbReference>
<organism evidence="1 2">
    <name type="scientific">Pisum sativum</name>
    <name type="common">Garden pea</name>
    <name type="synonym">Lathyrus oleraceus</name>
    <dbReference type="NCBI Taxonomy" id="3888"/>
    <lineage>
        <taxon>Eukaryota</taxon>
        <taxon>Viridiplantae</taxon>
        <taxon>Streptophyta</taxon>
        <taxon>Embryophyta</taxon>
        <taxon>Tracheophyta</taxon>
        <taxon>Spermatophyta</taxon>
        <taxon>Magnoliopsida</taxon>
        <taxon>eudicotyledons</taxon>
        <taxon>Gunneridae</taxon>
        <taxon>Pentapetalae</taxon>
        <taxon>rosids</taxon>
        <taxon>fabids</taxon>
        <taxon>Fabales</taxon>
        <taxon>Fabaceae</taxon>
        <taxon>Papilionoideae</taxon>
        <taxon>50 kb inversion clade</taxon>
        <taxon>NPAAA clade</taxon>
        <taxon>Hologalegina</taxon>
        <taxon>IRL clade</taxon>
        <taxon>Fabeae</taxon>
        <taxon>Lathyrus</taxon>
    </lineage>
</organism>
<protein>
    <submittedName>
        <fullName evidence="1">Uncharacterized protein</fullName>
    </submittedName>
</protein>
<dbReference type="PANTHER" id="PTHR12843:SF5">
    <property type="entry name" value="EEF1A LYSINE METHYLTRANSFERASE 2"/>
    <property type="match status" value="1"/>
</dbReference>
<dbReference type="SUPFAM" id="SSF53335">
    <property type="entry name" value="S-adenosyl-L-methionine-dependent methyltransferases"/>
    <property type="match status" value="1"/>
</dbReference>
<keyword evidence="2" id="KW-1185">Reference proteome</keyword>